<evidence type="ECO:0000313" key="1">
    <source>
        <dbReference type="EMBL" id="TCS70697.1"/>
    </source>
</evidence>
<accession>A0A4R3JTF0</accession>
<protein>
    <submittedName>
        <fullName evidence="1">Uncharacterized protein DUF1018</fullName>
    </submittedName>
</protein>
<proteinExistence type="predicted"/>
<dbReference type="AlphaFoldDB" id="A0A4R3JTF0"/>
<comment type="caution">
    <text evidence="1">The sequence shown here is derived from an EMBL/GenBank/DDBJ whole genome shotgun (WGS) entry which is preliminary data.</text>
</comment>
<dbReference type="RefSeq" id="WP_165919187.1">
    <property type="nucleotide sequence ID" value="NZ_AP018721.1"/>
</dbReference>
<name>A0A4R3JTF0_9PROT</name>
<sequence length="144" mass="15938">MDARRRTLMAQAHMAAKQAGCADEDDRRAVQQMVTGKESCRDMTVAELVRLIDHWGRMGAQVRAAAPACAEAPGMVTRWQLATIERLAWEMGWDAGLSDARLAAFLRRTARVDRAAWLTKEAASSVISGLMRWKRQRAKKGAAA</sequence>
<dbReference type="EMBL" id="SLZY01000014">
    <property type="protein sequence ID" value="TCS70697.1"/>
    <property type="molecule type" value="Genomic_DNA"/>
</dbReference>
<dbReference type="Pfam" id="PF06252">
    <property type="entry name" value="GemA"/>
    <property type="match status" value="1"/>
</dbReference>
<dbReference type="InterPro" id="IPR009363">
    <property type="entry name" value="Phage_Mu_Gp16"/>
</dbReference>
<evidence type="ECO:0000313" key="2">
    <source>
        <dbReference type="Proteomes" id="UP000295135"/>
    </source>
</evidence>
<dbReference type="Proteomes" id="UP000295135">
    <property type="component" value="Unassembled WGS sequence"/>
</dbReference>
<reference evidence="1 2" key="1">
    <citation type="submission" date="2019-03" db="EMBL/GenBank/DDBJ databases">
        <title>Genomic Encyclopedia of Type Strains, Phase IV (KMG-IV): sequencing the most valuable type-strain genomes for metagenomic binning, comparative biology and taxonomic classification.</title>
        <authorList>
            <person name="Goeker M."/>
        </authorList>
    </citation>
    <scope>NUCLEOTIDE SEQUENCE [LARGE SCALE GENOMIC DNA]</scope>
    <source>
        <strain evidence="1 2">DSM 103923</strain>
    </source>
</reference>
<organism evidence="1 2">
    <name type="scientific">Sulfuritortus calidifontis</name>
    <dbReference type="NCBI Taxonomy" id="1914471"/>
    <lineage>
        <taxon>Bacteria</taxon>
        <taxon>Pseudomonadati</taxon>
        <taxon>Pseudomonadota</taxon>
        <taxon>Betaproteobacteria</taxon>
        <taxon>Nitrosomonadales</taxon>
        <taxon>Thiobacillaceae</taxon>
        <taxon>Sulfuritortus</taxon>
    </lineage>
</organism>
<keyword evidence="2" id="KW-1185">Reference proteome</keyword>
<gene>
    <name evidence="1" type="ORF">EDC61_11424</name>
</gene>